<protein>
    <submittedName>
        <fullName evidence="9">ATP-binding Cassette (ABC) Superfamily</fullName>
    </submittedName>
</protein>
<dbReference type="Pfam" id="PF01061">
    <property type="entry name" value="ABC2_membrane"/>
    <property type="match status" value="1"/>
</dbReference>
<gene>
    <name evidence="9" type="ORF">THRCLA_10273</name>
</gene>
<feature type="transmembrane region" description="Helical" evidence="6">
    <location>
        <begin position="214"/>
        <end position="236"/>
    </location>
</feature>
<evidence type="ECO:0000259" key="8">
    <source>
        <dbReference type="Pfam" id="PF06422"/>
    </source>
</evidence>
<keyword evidence="3 6" id="KW-0812">Transmembrane</keyword>
<dbReference type="Proteomes" id="UP000243217">
    <property type="component" value="Unassembled WGS sequence"/>
</dbReference>
<dbReference type="AlphaFoldDB" id="A0A1V9YSE6"/>
<evidence type="ECO:0000256" key="5">
    <source>
        <dbReference type="ARBA" id="ARBA00023136"/>
    </source>
</evidence>
<feature type="domain" description="ABC-2 type transporter transmembrane" evidence="7">
    <location>
        <begin position="86"/>
        <end position="295"/>
    </location>
</feature>
<keyword evidence="10" id="KW-1185">Reference proteome</keyword>
<evidence type="ECO:0000256" key="1">
    <source>
        <dbReference type="ARBA" id="ARBA00004141"/>
    </source>
</evidence>
<dbReference type="Pfam" id="PF06422">
    <property type="entry name" value="PDR_CDR"/>
    <property type="match status" value="1"/>
</dbReference>
<evidence type="ECO:0000259" key="7">
    <source>
        <dbReference type="Pfam" id="PF01061"/>
    </source>
</evidence>
<evidence type="ECO:0000256" key="2">
    <source>
        <dbReference type="ARBA" id="ARBA00022448"/>
    </source>
</evidence>
<feature type="transmembrane region" description="Helical" evidence="6">
    <location>
        <begin position="110"/>
        <end position="129"/>
    </location>
</feature>
<feature type="transmembrane region" description="Helical" evidence="6">
    <location>
        <begin position="248"/>
        <end position="266"/>
    </location>
</feature>
<feature type="transmembrane region" description="Helical" evidence="6">
    <location>
        <begin position="179"/>
        <end position="208"/>
    </location>
</feature>
<dbReference type="PANTHER" id="PTHR19241">
    <property type="entry name" value="ATP-BINDING CASSETTE TRANSPORTER"/>
    <property type="match status" value="1"/>
</dbReference>
<organism evidence="9 10">
    <name type="scientific">Thraustotheca clavata</name>
    <dbReference type="NCBI Taxonomy" id="74557"/>
    <lineage>
        <taxon>Eukaryota</taxon>
        <taxon>Sar</taxon>
        <taxon>Stramenopiles</taxon>
        <taxon>Oomycota</taxon>
        <taxon>Saprolegniomycetes</taxon>
        <taxon>Saprolegniales</taxon>
        <taxon>Achlyaceae</taxon>
        <taxon>Thraustotheca</taxon>
    </lineage>
</organism>
<keyword evidence="9" id="KW-0547">Nucleotide-binding</keyword>
<comment type="caution">
    <text evidence="9">The sequence shown here is derived from an EMBL/GenBank/DDBJ whole genome shotgun (WGS) entry which is preliminary data.</text>
</comment>
<dbReference type="GO" id="GO:0016020">
    <property type="term" value="C:membrane"/>
    <property type="evidence" value="ECO:0007669"/>
    <property type="project" value="UniProtKB-SubCell"/>
</dbReference>
<dbReference type="GO" id="GO:0140359">
    <property type="term" value="F:ABC-type transporter activity"/>
    <property type="evidence" value="ECO:0007669"/>
    <property type="project" value="InterPro"/>
</dbReference>
<keyword evidence="5 6" id="KW-0472">Membrane</keyword>
<dbReference type="GO" id="GO:0005524">
    <property type="term" value="F:ATP binding"/>
    <property type="evidence" value="ECO:0007669"/>
    <property type="project" value="UniProtKB-KW"/>
</dbReference>
<dbReference type="InterPro" id="IPR010929">
    <property type="entry name" value="PDR_CDR_ABC"/>
</dbReference>
<keyword evidence="9" id="KW-0067">ATP-binding</keyword>
<dbReference type="EMBL" id="JNBS01003167">
    <property type="protein sequence ID" value="OQR88513.1"/>
    <property type="molecule type" value="Genomic_DNA"/>
</dbReference>
<dbReference type="STRING" id="74557.A0A1V9YSE6"/>
<dbReference type="InterPro" id="IPR013525">
    <property type="entry name" value="ABC2_TM"/>
</dbReference>
<evidence type="ECO:0000313" key="9">
    <source>
        <dbReference type="EMBL" id="OQR88513.1"/>
    </source>
</evidence>
<dbReference type="OrthoDB" id="66620at2759"/>
<proteinExistence type="predicted"/>
<evidence type="ECO:0000313" key="10">
    <source>
        <dbReference type="Proteomes" id="UP000243217"/>
    </source>
</evidence>
<reference evidence="9 10" key="1">
    <citation type="journal article" date="2014" name="Genome Biol. Evol.">
        <title>The secreted proteins of Achlya hypogyna and Thraustotheca clavata identify the ancestral oomycete secretome and reveal gene acquisitions by horizontal gene transfer.</title>
        <authorList>
            <person name="Misner I."/>
            <person name="Blouin N."/>
            <person name="Leonard G."/>
            <person name="Richards T.A."/>
            <person name="Lane C.E."/>
        </authorList>
    </citation>
    <scope>NUCLEOTIDE SEQUENCE [LARGE SCALE GENOMIC DNA]</scope>
    <source>
        <strain evidence="9 10">ATCC 34112</strain>
    </source>
</reference>
<feature type="transmembrane region" description="Helical" evidence="6">
    <location>
        <begin position="135"/>
        <end position="158"/>
    </location>
</feature>
<evidence type="ECO:0000256" key="6">
    <source>
        <dbReference type="SAM" id="Phobius"/>
    </source>
</evidence>
<evidence type="ECO:0000256" key="3">
    <source>
        <dbReference type="ARBA" id="ARBA00022692"/>
    </source>
</evidence>
<keyword evidence="4 6" id="KW-1133">Transmembrane helix</keyword>
<keyword evidence="2" id="KW-0813">Transport</keyword>
<comment type="subcellular location">
    <subcellularLocation>
        <location evidence="1">Membrane</location>
        <topology evidence="1">Multi-pass membrane protein</topology>
    </subcellularLocation>
</comment>
<evidence type="ECO:0000256" key="4">
    <source>
        <dbReference type="ARBA" id="ARBA00022989"/>
    </source>
</evidence>
<feature type="transmembrane region" description="Helical" evidence="6">
    <location>
        <begin position="345"/>
        <end position="370"/>
    </location>
</feature>
<name>A0A1V9YSE6_9STRA</name>
<accession>A0A1V9YSE6</accession>
<sequence>MINYFKSIPNTPRLIEGSNPATWMLEVIGAGVETKQSSLPTNDFVQIFHASLESEKLLNDLAYHAQPHFVFGELVFAKKRAASSMTQFKMLTQRFFRMYWRTPSYNNTRLIISVVLAILFGLVYCHVDYATFSGITGGVGMIFVTSYFIGLISFASVIPLAGEERASYYRERASQTYNALWYFVGSTSAEIPYVFATSFIFTIIYYPFVGLNESIGACLFYGYNLSMMVLMNVYWGQLMAYVSPTVEVATLLAILQNSVFVLFMGFTPPASQIPQGYQWLYHITPLKYSISILTAETFAKCTDGSQLGCRLMKNVPPSVLKELNTTFVPVKQYIEYVYEMKYDDMALNIGITIAYIVLFRVLAILSLRYVNYQKR</sequence>
<feature type="domain" description="CDR ABC transporter" evidence="8">
    <location>
        <begin position="324"/>
        <end position="373"/>
    </location>
</feature>